<dbReference type="Pfam" id="PF03068">
    <property type="entry name" value="PAD"/>
    <property type="match status" value="1"/>
</dbReference>
<dbReference type="Gene3D" id="3.75.10.10">
    <property type="entry name" value="L-arginine/glycine Amidinotransferase, Chain A"/>
    <property type="match status" value="1"/>
</dbReference>
<gene>
    <name evidence="9" type="primary">LOC116951157</name>
</gene>
<dbReference type="Gene3D" id="2.60.40.1860">
    <property type="entry name" value="Protein-arginine deiminase, N-terminal domain"/>
    <property type="match status" value="1"/>
</dbReference>
<comment type="subcellular location">
    <subcellularLocation>
        <location evidence="1">Cytoplasm</location>
    </subcellularLocation>
</comment>
<dbReference type="InterPro" id="IPR013732">
    <property type="entry name" value="PAD_N"/>
</dbReference>
<dbReference type="Pfam" id="PF08527">
    <property type="entry name" value="PAD_M"/>
    <property type="match status" value="2"/>
</dbReference>
<dbReference type="InterPro" id="IPR013530">
    <property type="entry name" value="PAD_C"/>
</dbReference>
<keyword evidence="4" id="KW-1133">Transmembrane helix</keyword>
<dbReference type="GO" id="GO:0005509">
    <property type="term" value="F:calcium ion binding"/>
    <property type="evidence" value="ECO:0007669"/>
    <property type="project" value="InterPro"/>
</dbReference>
<dbReference type="KEGG" id="pmrn:116951157"/>
<dbReference type="SUPFAM" id="SSF49503">
    <property type="entry name" value="Cupredoxins"/>
    <property type="match status" value="1"/>
</dbReference>
<evidence type="ECO:0000256" key="1">
    <source>
        <dbReference type="ARBA" id="ARBA00004496"/>
    </source>
</evidence>
<name>A0AAJ7TWQ4_PETMA</name>
<evidence type="ECO:0000259" key="7">
    <source>
        <dbReference type="Pfam" id="PF08527"/>
    </source>
</evidence>
<dbReference type="Proteomes" id="UP001318040">
    <property type="component" value="Chromosome 42"/>
</dbReference>
<evidence type="ECO:0000256" key="4">
    <source>
        <dbReference type="SAM" id="Phobius"/>
    </source>
</evidence>
<dbReference type="PANTHER" id="PTHR10837:SF8">
    <property type="entry name" value="PROTEIN-ARGININE DEIMINASE"/>
    <property type="match status" value="1"/>
</dbReference>
<feature type="domain" description="Protein-arginine deiminase (PAD) central" evidence="7">
    <location>
        <begin position="387"/>
        <end position="502"/>
    </location>
</feature>
<keyword evidence="4" id="KW-0472">Membrane</keyword>
<keyword evidence="4" id="KW-0812">Transmembrane</keyword>
<reference evidence="9" key="1">
    <citation type="submission" date="2025-08" db="UniProtKB">
        <authorList>
            <consortium name="RefSeq"/>
        </authorList>
    </citation>
    <scope>IDENTIFICATION</scope>
    <source>
        <tissue evidence="9">Sperm</tissue>
    </source>
</reference>
<dbReference type="PANTHER" id="PTHR10837">
    <property type="entry name" value="PEPTIDYLARGININE DEIMINASE"/>
    <property type="match status" value="1"/>
</dbReference>
<organism evidence="8 9">
    <name type="scientific">Petromyzon marinus</name>
    <name type="common">Sea lamprey</name>
    <dbReference type="NCBI Taxonomy" id="7757"/>
    <lineage>
        <taxon>Eukaryota</taxon>
        <taxon>Metazoa</taxon>
        <taxon>Chordata</taxon>
        <taxon>Craniata</taxon>
        <taxon>Vertebrata</taxon>
        <taxon>Cyclostomata</taxon>
        <taxon>Hyperoartia</taxon>
        <taxon>Petromyzontiformes</taxon>
        <taxon>Petromyzontidae</taxon>
        <taxon>Petromyzon</taxon>
    </lineage>
</organism>
<feature type="domain" description="Protein-arginine deiminase (PAD) central" evidence="7">
    <location>
        <begin position="243"/>
        <end position="301"/>
    </location>
</feature>
<dbReference type="GO" id="GO:0004668">
    <property type="term" value="F:protein-arginine deiminase activity"/>
    <property type="evidence" value="ECO:0007669"/>
    <property type="project" value="InterPro"/>
</dbReference>
<proteinExistence type="inferred from homology"/>
<feature type="transmembrane region" description="Helical" evidence="4">
    <location>
        <begin position="938"/>
        <end position="963"/>
    </location>
</feature>
<evidence type="ECO:0000259" key="6">
    <source>
        <dbReference type="Pfam" id="PF08526"/>
    </source>
</evidence>
<evidence type="ECO:0000256" key="2">
    <source>
        <dbReference type="ARBA" id="ARBA00008166"/>
    </source>
</evidence>
<evidence type="ECO:0000259" key="5">
    <source>
        <dbReference type="Pfam" id="PF03068"/>
    </source>
</evidence>
<dbReference type="Pfam" id="PF08526">
    <property type="entry name" value="PAD_N"/>
    <property type="match status" value="1"/>
</dbReference>
<feature type="domain" description="Protein-arginine deiminase C-terminal" evidence="5">
    <location>
        <begin position="531"/>
        <end position="908"/>
    </location>
</feature>
<dbReference type="Gene3D" id="2.60.40.1700">
    <property type="entry name" value="Protein-arginine deiminase, central domain"/>
    <property type="match status" value="2"/>
</dbReference>
<dbReference type="InterPro" id="IPR008972">
    <property type="entry name" value="Cupredoxin"/>
</dbReference>
<accession>A0AAJ7TWQ4</accession>
<protein>
    <submittedName>
        <fullName evidence="9">Protein-arginine deiminase type-2-like</fullName>
    </submittedName>
</protein>
<dbReference type="InterPro" id="IPR038685">
    <property type="entry name" value="PAD_N_sf"/>
</dbReference>
<dbReference type="SUPFAM" id="SSF55909">
    <property type="entry name" value="Pentein"/>
    <property type="match status" value="1"/>
</dbReference>
<dbReference type="InterPro" id="IPR013733">
    <property type="entry name" value="Prot_Arg_deaminase_cen_dom"/>
</dbReference>
<dbReference type="InterPro" id="IPR036556">
    <property type="entry name" value="PAD_central_sf"/>
</dbReference>
<sequence length="992" mass="110213">MRVRSGPPAPRVHVRLCSITQAMDVAATVRSEQLPVSVKLVLEVSHRSWVINSRAAQRRQPLHETHAELLVTHLASETDFQGDPPQKSIPAPLAVCTARSGGLQAAHVNPEHAALCGAHECSRKEGRAEDNMAKTRTIYLQLDKVLEEVFVLGTELVMDIYHVAPPGAKSFSLSASVDVTCWVSTPFRSAANDARGRVAVGTQVHAQVLTPSQEVGDKKMSVTFYGEKADVALAKARVYLTAIGLSLDVDSDRDGIVEQNHPNKATWKWGPNGHGAILLVNCDKERDSTPKPDNEDRYLQGAAGNLFALAGYLGNPHCLRSLRCWLQKELTGYDHRVINELTGDDRCVTNELTGDDHRVTELTGDNHCVTNELMGDDRYAAACDHPPTDLQDMSPMLVRTRGPAKLPPGYSLQLHSLESQHAGVFYVPGERPIDPTEHCATVAKRYLSKVIGTESHSLGPGKSSYLFEYPGRGGEVNLFVEGLSFPDGDFNGFVHFHLSLLQSILPLWVRLFCDAIVLFSRFCQGKQSTPIFTDSVVFRVAPWIMTPNTQPALEVFMSRVDSNAVFIKQMTTLAHLAGCTPIEIQVKMDVWMQDEMEFGYCECPTKVIPVVFDSPRDRELKAVPILLTGKDFGYVTRKTRRGEWVNSLDSFGNLEVSPPVIVRGKKYPLGRIIIGSAFPGERAGRKMARAVREFLFAQQVQAPVELYSDWLSVGHVDEFMSFVPAPDRKGFRLLLASPNACLRLLKELHQQGHGQRRLFESCPDVVSSLERKMKIQDILDDINITTENNNVQRCIDWNRDVLKRELGLEEADIIDLPVLFFLNESKAEAYFPDVVNMVVLNKELAIPKPFGPIIDEQCALETSVCSLLEPLGLRCSFVDDLLSHHVKKGEVHCGSNTRRAHFAAMHWWDVGPVRPRPPRAHGVGTVPARAPAVLTESFAAYVFAFLLCFVALSRCLCFFGCTAHCWARCLRRFLGTSSVSRELPKKPNVYVC</sequence>
<dbReference type="InterPro" id="IPR004303">
    <property type="entry name" value="PAD"/>
</dbReference>
<evidence type="ECO:0000313" key="9">
    <source>
        <dbReference type="RefSeq" id="XP_032825520.1"/>
    </source>
</evidence>
<comment type="similarity">
    <text evidence="2">Belongs to the protein arginine deiminase family.</text>
</comment>
<evidence type="ECO:0000256" key="3">
    <source>
        <dbReference type="ARBA" id="ARBA00022490"/>
    </source>
</evidence>
<dbReference type="SUPFAM" id="SSF110083">
    <property type="entry name" value="Peptidylarginine deiminase Pad4, middle domain"/>
    <property type="match status" value="2"/>
</dbReference>
<keyword evidence="3" id="KW-0963">Cytoplasm</keyword>
<evidence type="ECO:0000313" key="8">
    <source>
        <dbReference type="Proteomes" id="UP001318040"/>
    </source>
</evidence>
<keyword evidence="8" id="KW-1185">Reference proteome</keyword>
<dbReference type="GO" id="GO:0005737">
    <property type="term" value="C:cytoplasm"/>
    <property type="evidence" value="ECO:0007669"/>
    <property type="project" value="UniProtKB-SubCell"/>
</dbReference>
<feature type="domain" description="Protein-arginine deiminase (PAD) N-terminal" evidence="6">
    <location>
        <begin position="132"/>
        <end position="241"/>
    </location>
</feature>
<dbReference type="AlphaFoldDB" id="A0AAJ7TWQ4"/>
<dbReference type="RefSeq" id="XP_032825520.1">
    <property type="nucleotide sequence ID" value="XM_032969629.1"/>
</dbReference>
<dbReference type="GO" id="GO:0005634">
    <property type="term" value="C:nucleus"/>
    <property type="evidence" value="ECO:0007669"/>
    <property type="project" value="TreeGrafter"/>
</dbReference>